<keyword evidence="2" id="KW-1185">Reference proteome</keyword>
<dbReference type="AlphaFoldDB" id="C7Q981"/>
<protein>
    <submittedName>
        <fullName evidence="1">Uncharacterized protein</fullName>
    </submittedName>
</protein>
<gene>
    <name evidence="1" type="ordered locus">Caci_3495</name>
</gene>
<reference evidence="1 2" key="1">
    <citation type="journal article" date="2009" name="Stand. Genomic Sci.">
        <title>Complete genome sequence of Catenulispora acidiphila type strain (ID 139908).</title>
        <authorList>
            <person name="Copeland A."/>
            <person name="Lapidus A."/>
            <person name="Glavina Del Rio T."/>
            <person name="Nolan M."/>
            <person name="Lucas S."/>
            <person name="Chen F."/>
            <person name="Tice H."/>
            <person name="Cheng J.F."/>
            <person name="Bruce D."/>
            <person name="Goodwin L."/>
            <person name="Pitluck S."/>
            <person name="Mikhailova N."/>
            <person name="Pati A."/>
            <person name="Ivanova N."/>
            <person name="Mavromatis K."/>
            <person name="Chen A."/>
            <person name="Palaniappan K."/>
            <person name="Chain P."/>
            <person name="Land M."/>
            <person name="Hauser L."/>
            <person name="Chang Y.J."/>
            <person name="Jeffries C.D."/>
            <person name="Chertkov O."/>
            <person name="Brettin T."/>
            <person name="Detter J.C."/>
            <person name="Han C."/>
            <person name="Ali Z."/>
            <person name="Tindall B.J."/>
            <person name="Goker M."/>
            <person name="Bristow J."/>
            <person name="Eisen J.A."/>
            <person name="Markowitz V."/>
            <person name="Hugenholtz P."/>
            <person name="Kyrpides N.C."/>
            <person name="Klenk H.P."/>
        </authorList>
    </citation>
    <scope>NUCLEOTIDE SEQUENCE [LARGE SCALE GENOMIC DNA]</scope>
    <source>
        <strain evidence="2">DSM 44928 / JCM 14897 / NBRC 102108 / NRRL B-24433 / ID139908</strain>
    </source>
</reference>
<sequence length="1166" mass="126240">MQIMTPTPQDAYSLLDAIDALDRTRRMNLVARTARELAGTPRLGQLLAELAEGGTFERGLVLTMARITGAEAVLRSMLSDPDFGLRVQVLEAVIAAPGFDAAVVASLRDAPVAWQRAVVRAVRRARRGDLADALVLGGGDVGGGGDGSAAGAAGDSVRLPDELAARLLPVCSESVVARLLPGLTHLAVDWKRLGTSHPQVVLSLIGRQLDDLPEGSRAAWWIRCADGVAGAAQAQPEQVLALMERHDVWRRLPFPNGLAQRLGALADFDAERTLRLLVDAAIGAGSAGTGSPLRNGTGGRYWARRPGLSRRVRRLMLTEAPGEALRWGRLYADDDQQVAMLLKTLPPAMRDAFFDAVTVGRDLEREILAEFLLDVLPHQRRHREARRMLALPTVERDPARKLRVAARLPWAEGRAVILAETRAADASTRAAAYPLAIACVAAERDPELFARFLDEDLTRMRNEQDPVRQPTLNALAQTAPALFGESAVAALTRLATDAVEVRDVSAGSLTAVRRLARRVLVHHAEAGDGALLQWCLRVLEQVEGSTDSVDRERLDTLRHGQERAVVDVLAPWVERGLARAQYRRLLSLAEALGRRAFALPDVQDWLRQTIWDAPAATARAAIPLWLADPAHRDERVEALVRWDPSVATFWTVADVIARRRTDLLDRYLSGSAPAGRFVAKGVRWFPSFAIDAADHWLPRQRVQYAALLGRVARDSGATMSARCDAIRRSARLGTAGEATLQRYLRSDNVQLQEAALGALVWLPDPAAAIPTLLEYTDGDRARVAVYALTRAALYARPSQLDEALRSVLSSPTAKVTSRKEALRIAGQVGGPHVVDLLLQTWHSERQHRHVRTAAVTRLVARLDDARVWDALAAATSADRDVAVELLRVVPLGIPARHRAGYGKLVADLCSYPESVVRATARQQVADWYPWAPEAELAIRSAVLDVASTDALSIAAVGRLIAAGWPPDRYLSMVRELMQAASAERDGDGDGNVAPAAGFRDRPARRRLEDLAQNLTPTLRASLGQWRPITAATAEVLAVEPGWLHHAARLQTHALDLSAAPSELTDDVRALADLTQDRPMAARAAAETLASRAAQGDPIDPESFHAAATALAADSRVSAGILALALAGTAGPGSGWKQEWRTVVGTLRRHSDADVAEEALQLRMGAV</sequence>
<name>C7Q981_CATAD</name>
<accession>C7Q981</accession>
<evidence type="ECO:0000313" key="2">
    <source>
        <dbReference type="Proteomes" id="UP000000851"/>
    </source>
</evidence>
<dbReference type="STRING" id="479433.Caci_3495"/>
<organism evidence="1 2">
    <name type="scientific">Catenulispora acidiphila (strain DSM 44928 / JCM 14897 / NBRC 102108 / NRRL B-24433 / ID139908)</name>
    <dbReference type="NCBI Taxonomy" id="479433"/>
    <lineage>
        <taxon>Bacteria</taxon>
        <taxon>Bacillati</taxon>
        <taxon>Actinomycetota</taxon>
        <taxon>Actinomycetes</taxon>
        <taxon>Catenulisporales</taxon>
        <taxon>Catenulisporaceae</taxon>
        <taxon>Catenulispora</taxon>
    </lineage>
</organism>
<dbReference type="InterPro" id="IPR016024">
    <property type="entry name" value="ARM-type_fold"/>
</dbReference>
<dbReference type="EMBL" id="CP001700">
    <property type="protein sequence ID" value="ACU72401.1"/>
    <property type="molecule type" value="Genomic_DNA"/>
</dbReference>
<proteinExistence type="predicted"/>
<evidence type="ECO:0000313" key="1">
    <source>
        <dbReference type="EMBL" id="ACU72401.1"/>
    </source>
</evidence>
<dbReference type="SUPFAM" id="SSF48371">
    <property type="entry name" value="ARM repeat"/>
    <property type="match status" value="1"/>
</dbReference>
<dbReference type="KEGG" id="cai:Caci_3495"/>
<dbReference type="Proteomes" id="UP000000851">
    <property type="component" value="Chromosome"/>
</dbReference>
<dbReference type="HOGENOM" id="CLU_009095_0_0_11"/>
<dbReference type="InParanoid" id="C7Q981"/>
<dbReference type="eggNOG" id="COG1413">
    <property type="taxonomic scope" value="Bacteria"/>
</dbReference>